<organism evidence="3 4">
    <name type="scientific">Purpureocillium takamizusanense</name>
    <dbReference type="NCBI Taxonomy" id="2060973"/>
    <lineage>
        <taxon>Eukaryota</taxon>
        <taxon>Fungi</taxon>
        <taxon>Dikarya</taxon>
        <taxon>Ascomycota</taxon>
        <taxon>Pezizomycotina</taxon>
        <taxon>Sordariomycetes</taxon>
        <taxon>Hypocreomycetidae</taxon>
        <taxon>Hypocreales</taxon>
        <taxon>Ophiocordycipitaceae</taxon>
        <taxon>Purpureocillium</taxon>
    </lineage>
</organism>
<gene>
    <name evidence="3" type="ORF">JDV02_010416</name>
</gene>
<evidence type="ECO:0000256" key="1">
    <source>
        <dbReference type="SAM" id="MobiDB-lite"/>
    </source>
</evidence>
<dbReference type="KEGG" id="ptkz:JDV02_010416"/>
<name>A0A9Q8QSX0_9HYPO</name>
<evidence type="ECO:0000313" key="3">
    <source>
        <dbReference type="EMBL" id="UNI24686.1"/>
    </source>
</evidence>
<dbReference type="RefSeq" id="XP_047848167.1">
    <property type="nucleotide sequence ID" value="XM_047992154.1"/>
</dbReference>
<protein>
    <submittedName>
        <fullName evidence="3">Uncharacterized protein</fullName>
    </submittedName>
</protein>
<feature type="compositionally biased region" description="Low complexity" evidence="1">
    <location>
        <begin position="16"/>
        <end position="29"/>
    </location>
</feature>
<dbReference type="EMBL" id="CP086365">
    <property type="protein sequence ID" value="UNI24686.1"/>
    <property type="molecule type" value="Genomic_DNA"/>
</dbReference>
<proteinExistence type="predicted"/>
<evidence type="ECO:0000313" key="4">
    <source>
        <dbReference type="Proteomes" id="UP000829364"/>
    </source>
</evidence>
<keyword evidence="2" id="KW-0472">Membrane</keyword>
<keyword evidence="2" id="KW-1133">Transmembrane helix</keyword>
<reference evidence="3" key="1">
    <citation type="submission" date="2021-11" db="EMBL/GenBank/DDBJ databases">
        <title>Purpureocillium_takamizusanense_genome.</title>
        <authorList>
            <person name="Nguyen N.-H."/>
        </authorList>
    </citation>
    <scope>NUCLEOTIDE SEQUENCE</scope>
    <source>
        <strain evidence="3">PT3</strain>
    </source>
</reference>
<keyword evidence="2" id="KW-0812">Transmembrane</keyword>
<sequence>MTGLSCKNADDDKGVARMASGTTRASARAARSRMRTEGGARRQPLGRAGPLASRAPNSVRTPIVIHLSEDAVHRGGCHGGGGDGGGGVCDETEGDVAVHSGSVVLMMVVVLVVVVVMKKMTMVCSK</sequence>
<dbReference type="Proteomes" id="UP000829364">
    <property type="component" value="Chromosome 12"/>
</dbReference>
<feature type="region of interest" description="Disordered" evidence="1">
    <location>
        <begin position="1"/>
        <end position="60"/>
    </location>
</feature>
<evidence type="ECO:0000256" key="2">
    <source>
        <dbReference type="SAM" id="Phobius"/>
    </source>
</evidence>
<feature type="transmembrane region" description="Helical" evidence="2">
    <location>
        <begin position="96"/>
        <end position="117"/>
    </location>
</feature>
<accession>A0A9Q8QSX0</accession>
<dbReference type="GeneID" id="72072360"/>
<keyword evidence="4" id="KW-1185">Reference proteome</keyword>
<dbReference type="AlphaFoldDB" id="A0A9Q8QSX0"/>